<evidence type="ECO:0000259" key="1">
    <source>
        <dbReference type="Pfam" id="PF00078"/>
    </source>
</evidence>
<dbReference type="PANTHER" id="PTHR47331:SF1">
    <property type="entry name" value="GAG-LIKE PROTEIN"/>
    <property type="match status" value="1"/>
</dbReference>
<dbReference type="Gene3D" id="3.30.70.270">
    <property type="match status" value="1"/>
</dbReference>
<feature type="domain" description="Reverse transcriptase" evidence="1">
    <location>
        <begin position="74"/>
        <end position="196"/>
    </location>
</feature>
<keyword evidence="3" id="KW-1185">Reference proteome</keyword>
<dbReference type="OrthoDB" id="416987at2759"/>
<proteinExistence type="predicted"/>
<reference evidence="2" key="1">
    <citation type="submission" date="2018-11" db="EMBL/GenBank/DDBJ databases">
        <authorList>
            <person name="Alioto T."/>
            <person name="Alioto T."/>
        </authorList>
    </citation>
    <scope>NUCLEOTIDE SEQUENCE</scope>
</reference>
<organism evidence="2 3">
    <name type="scientific">Mytilus galloprovincialis</name>
    <name type="common">Mediterranean mussel</name>
    <dbReference type="NCBI Taxonomy" id="29158"/>
    <lineage>
        <taxon>Eukaryota</taxon>
        <taxon>Metazoa</taxon>
        <taxon>Spiralia</taxon>
        <taxon>Lophotrochozoa</taxon>
        <taxon>Mollusca</taxon>
        <taxon>Bivalvia</taxon>
        <taxon>Autobranchia</taxon>
        <taxon>Pteriomorphia</taxon>
        <taxon>Mytilida</taxon>
        <taxon>Mytiloidea</taxon>
        <taxon>Mytilidae</taxon>
        <taxon>Mytilinae</taxon>
        <taxon>Mytilus</taxon>
    </lineage>
</organism>
<dbReference type="InterPro" id="IPR043502">
    <property type="entry name" value="DNA/RNA_pol_sf"/>
</dbReference>
<dbReference type="EMBL" id="UYJE01008052">
    <property type="protein sequence ID" value="VDI60576.1"/>
    <property type="molecule type" value="Genomic_DNA"/>
</dbReference>
<dbReference type="Pfam" id="PF00078">
    <property type="entry name" value="RVT_1"/>
    <property type="match status" value="1"/>
</dbReference>
<protein>
    <recommendedName>
        <fullName evidence="1">Reverse transcriptase domain-containing protein</fullName>
    </recommendedName>
</protein>
<evidence type="ECO:0000313" key="3">
    <source>
        <dbReference type="Proteomes" id="UP000596742"/>
    </source>
</evidence>
<dbReference type="InterPro" id="IPR043128">
    <property type="entry name" value="Rev_trsase/Diguanyl_cyclase"/>
</dbReference>
<gene>
    <name evidence="2" type="ORF">MGAL_10B088528</name>
</gene>
<dbReference type="AlphaFoldDB" id="A0A8B6G8Y6"/>
<dbReference type="InterPro" id="IPR000477">
    <property type="entry name" value="RT_dom"/>
</dbReference>
<comment type="caution">
    <text evidence="2">The sequence shown here is derived from an EMBL/GenBank/DDBJ whole genome shotgun (WGS) entry which is preliminary data.</text>
</comment>
<evidence type="ECO:0000313" key="2">
    <source>
        <dbReference type="EMBL" id="VDI60576.1"/>
    </source>
</evidence>
<sequence length="347" mass="40131">MSRKSEGSLRELITKKSNQNIKLHYIPHHPVKKDSVTTPIRIVYDCSCKQTPDSASLNDCLLNVPPKLNEVTAILLRFRLNKYAVSTDIEKAFLNVGLDIEDRDVTRFFWLSKPTDPNSDLTTYRFKSVLFGATCSPFILNAVLSKHLNNHPFDFTEKLTKDLYVDNIVSSFESEEELLKYFKLVRSLFADGGFNLRSWASNSQLLQVLARTENVMDKDQLVKILGLRWDTASDTLGFVTPNLDTSELITKRELTEELTWRYCPSESNPADLLSRGITVDKFKDNRLWMHGPDWLTVEDNWPEWHTDEAQILSTIAQQEVVVDTVQATQNKFYYTHDTRDRKCHRFE</sequence>
<dbReference type="PANTHER" id="PTHR47331">
    <property type="entry name" value="PHD-TYPE DOMAIN-CONTAINING PROTEIN"/>
    <property type="match status" value="1"/>
</dbReference>
<dbReference type="Gene3D" id="3.10.10.10">
    <property type="entry name" value="HIV Type 1 Reverse Transcriptase, subunit A, domain 1"/>
    <property type="match status" value="1"/>
</dbReference>
<name>A0A8B6G8Y6_MYTGA</name>
<dbReference type="Proteomes" id="UP000596742">
    <property type="component" value="Unassembled WGS sequence"/>
</dbReference>
<dbReference type="SUPFAM" id="SSF56672">
    <property type="entry name" value="DNA/RNA polymerases"/>
    <property type="match status" value="1"/>
</dbReference>
<accession>A0A8B6G8Y6</accession>